<dbReference type="EMBL" id="JBANRG010000015">
    <property type="protein sequence ID" value="KAK7460418.1"/>
    <property type="molecule type" value="Genomic_DNA"/>
</dbReference>
<protein>
    <submittedName>
        <fullName evidence="2">Uncharacterized protein</fullName>
    </submittedName>
</protein>
<organism evidence="2 3">
    <name type="scientific">Marasmiellus scandens</name>
    <dbReference type="NCBI Taxonomy" id="2682957"/>
    <lineage>
        <taxon>Eukaryota</taxon>
        <taxon>Fungi</taxon>
        <taxon>Dikarya</taxon>
        <taxon>Basidiomycota</taxon>
        <taxon>Agaricomycotina</taxon>
        <taxon>Agaricomycetes</taxon>
        <taxon>Agaricomycetidae</taxon>
        <taxon>Agaricales</taxon>
        <taxon>Marasmiineae</taxon>
        <taxon>Omphalotaceae</taxon>
        <taxon>Marasmiellus</taxon>
    </lineage>
</organism>
<keyword evidence="3" id="KW-1185">Reference proteome</keyword>
<proteinExistence type="predicted"/>
<sequence length="108" mass="12202">MSFIAHVTTTLPLSRLSNSHFRLEGECLTIRQIAERLNKPIEYVQTIPGPNSEFRTAILGQCEKGAGSTGWDHLKQEENPRDSEEGAGSANKLWEGHVWKKLEDVVKW</sequence>
<feature type="region of interest" description="Disordered" evidence="1">
    <location>
        <begin position="66"/>
        <end position="90"/>
    </location>
</feature>
<feature type="compositionally biased region" description="Basic and acidic residues" evidence="1">
    <location>
        <begin position="72"/>
        <end position="84"/>
    </location>
</feature>
<accession>A0ABR1JH95</accession>
<reference evidence="2 3" key="1">
    <citation type="submission" date="2024-01" db="EMBL/GenBank/DDBJ databases">
        <title>A draft genome for the cacao thread blight pathogen Marasmiellus scandens.</title>
        <authorList>
            <person name="Baruah I.K."/>
            <person name="Leung J."/>
            <person name="Bukari Y."/>
            <person name="Amoako-Attah I."/>
            <person name="Meinhardt L.W."/>
            <person name="Bailey B.A."/>
            <person name="Cohen S.P."/>
        </authorList>
    </citation>
    <scope>NUCLEOTIDE SEQUENCE [LARGE SCALE GENOMIC DNA]</scope>
    <source>
        <strain evidence="2 3">GH-19</strain>
    </source>
</reference>
<evidence type="ECO:0000256" key="1">
    <source>
        <dbReference type="SAM" id="MobiDB-lite"/>
    </source>
</evidence>
<evidence type="ECO:0000313" key="3">
    <source>
        <dbReference type="Proteomes" id="UP001498398"/>
    </source>
</evidence>
<evidence type="ECO:0000313" key="2">
    <source>
        <dbReference type="EMBL" id="KAK7460418.1"/>
    </source>
</evidence>
<gene>
    <name evidence="2" type="ORF">VKT23_009138</name>
</gene>
<comment type="caution">
    <text evidence="2">The sequence shown here is derived from an EMBL/GenBank/DDBJ whole genome shotgun (WGS) entry which is preliminary data.</text>
</comment>
<name>A0ABR1JH95_9AGAR</name>
<dbReference type="Proteomes" id="UP001498398">
    <property type="component" value="Unassembled WGS sequence"/>
</dbReference>